<dbReference type="InterPro" id="IPR025326">
    <property type="entry name" value="DUF4232"/>
</dbReference>
<gene>
    <name evidence="3" type="ORF">RM764_23845</name>
</gene>
<dbReference type="EMBL" id="JAVREY010000031">
    <property type="protein sequence ID" value="MDT0466003.1"/>
    <property type="molecule type" value="Genomic_DNA"/>
</dbReference>
<reference evidence="4" key="1">
    <citation type="submission" date="2023-07" db="EMBL/GenBank/DDBJ databases">
        <title>30 novel species of actinomycetes from the DSMZ collection.</title>
        <authorList>
            <person name="Nouioui I."/>
        </authorList>
    </citation>
    <scope>NUCLEOTIDE SEQUENCE [LARGE SCALE GENOMIC DNA]</scope>
    <source>
        <strain evidence="4">DSM 41699</strain>
    </source>
</reference>
<dbReference type="RefSeq" id="WP_311697469.1">
    <property type="nucleotide sequence ID" value="NZ_JAVREY010000031.1"/>
</dbReference>
<evidence type="ECO:0000313" key="3">
    <source>
        <dbReference type="EMBL" id="MDT0466003.1"/>
    </source>
</evidence>
<evidence type="ECO:0000256" key="1">
    <source>
        <dbReference type="SAM" id="SignalP"/>
    </source>
</evidence>
<accession>A0ABU2TYK0</accession>
<protein>
    <submittedName>
        <fullName evidence="3">DUF4232 domain-containing protein</fullName>
    </submittedName>
</protein>
<dbReference type="Pfam" id="PF14016">
    <property type="entry name" value="DUF4232"/>
    <property type="match status" value="1"/>
</dbReference>
<sequence>MTASPVARTRLLAATTFALAALALTACQNGEGVRDEGPSTAASSASPRHAAAPAAALCSGSRTRTTATAVSRPANRLLLRLTNTGTANCALTGYPRARFGEESSAVQPAEETRPRTALTLSPGQSAYAGVVLSSADGSAAHARTARTLTLTLPAGPAAHPPLPARGVHVDDAMTVTYWLSSGEAALMY</sequence>
<feature type="chain" id="PRO_5045489193" evidence="1">
    <location>
        <begin position="21"/>
        <end position="188"/>
    </location>
</feature>
<feature type="signal peptide" evidence="1">
    <location>
        <begin position="1"/>
        <end position="20"/>
    </location>
</feature>
<keyword evidence="1" id="KW-0732">Signal</keyword>
<feature type="domain" description="DUF4232" evidence="2">
    <location>
        <begin position="58"/>
        <end position="178"/>
    </location>
</feature>
<proteinExistence type="predicted"/>
<comment type="caution">
    <text evidence="3">The sequence shown here is derived from an EMBL/GenBank/DDBJ whole genome shotgun (WGS) entry which is preliminary data.</text>
</comment>
<evidence type="ECO:0000259" key="2">
    <source>
        <dbReference type="Pfam" id="PF14016"/>
    </source>
</evidence>
<organism evidence="3 4">
    <name type="scientific">Streptomyces gibsoniae</name>
    <dbReference type="NCBI Taxonomy" id="3075529"/>
    <lineage>
        <taxon>Bacteria</taxon>
        <taxon>Bacillati</taxon>
        <taxon>Actinomycetota</taxon>
        <taxon>Actinomycetes</taxon>
        <taxon>Kitasatosporales</taxon>
        <taxon>Streptomycetaceae</taxon>
        <taxon>Streptomyces</taxon>
    </lineage>
</organism>
<keyword evidence="4" id="KW-1185">Reference proteome</keyword>
<evidence type="ECO:0000313" key="4">
    <source>
        <dbReference type="Proteomes" id="UP001183809"/>
    </source>
</evidence>
<name>A0ABU2TYK0_9ACTN</name>
<dbReference type="Proteomes" id="UP001183809">
    <property type="component" value="Unassembled WGS sequence"/>
</dbReference>